<evidence type="ECO:0000256" key="2">
    <source>
        <dbReference type="ARBA" id="ARBA00012251"/>
    </source>
</evidence>
<dbReference type="InterPro" id="IPR013083">
    <property type="entry name" value="Znf_RING/FYVE/PHD"/>
</dbReference>
<gene>
    <name evidence="11" type="ORF">AOQ84DRAFT_420999</name>
</gene>
<evidence type="ECO:0000256" key="9">
    <source>
        <dbReference type="SAM" id="MobiDB-lite"/>
    </source>
</evidence>
<dbReference type="Proteomes" id="UP000250140">
    <property type="component" value="Unassembled WGS sequence"/>
</dbReference>
<keyword evidence="5" id="KW-0677">Repeat</keyword>
<reference evidence="11 12" key="1">
    <citation type="journal article" date="2016" name="Nat. Commun.">
        <title>Ectomycorrhizal ecology is imprinted in the genome of the dominant symbiotic fungus Cenococcum geophilum.</title>
        <authorList>
            <consortium name="DOE Joint Genome Institute"/>
            <person name="Peter M."/>
            <person name="Kohler A."/>
            <person name="Ohm R.A."/>
            <person name="Kuo A."/>
            <person name="Krutzmann J."/>
            <person name="Morin E."/>
            <person name="Arend M."/>
            <person name="Barry K.W."/>
            <person name="Binder M."/>
            <person name="Choi C."/>
            <person name="Clum A."/>
            <person name="Copeland A."/>
            <person name="Grisel N."/>
            <person name="Haridas S."/>
            <person name="Kipfer T."/>
            <person name="LaButti K."/>
            <person name="Lindquist E."/>
            <person name="Lipzen A."/>
            <person name="Maire R."/>
            <person name="Meier B."/>
            <person name="Mihaltcheva S."/>
            <person name="Molinier V."/>
            <person name="Murat C."/>
            <person name="Poggeler S."/>
            <person name="Quandt C.A."/>
            <person name="Sperisen C."/>
            <person name="Tritt A."/>
            <person name="Tisserant E."/>
            <person name="Crous P.W."/>
            <person name="Henrissat B."/>
            <person name="Nehls U."/>
            <person name="Egli S."/>
            <person name="Spatafora J.W."/>
            <person name="Grigoriev I.V."/>
            <person name="Martin F.M."/>
        </authorList>
    </citation>
    <scope>NUCLEOTIDE SEQUENCE [LARGE SCALE GENOMIC DNA]</scope>
    <source>
        <strain evidence="11 12">CBS 207.34</strain>
    </source>
</reference>
<feature type="compositionally biased region" description="Acidic residues" evidence="9">
    <location>
        <begin position="378"/>
        <end position="395"/>
    </location>
</feature>
<evidence type="ECO:0000256" key="8">
    <source>
        <dbReference type="ARBA" id="ARBA00022833"/>
    </source>
</evidence>
<dbReference type="InterPro" id="IPR031127">
    <property type="entry name" value="E3_UB_ligase_RBR"/>
</dbReference>
<accession>A0A8E2EQC1</accession>
<dbReference type="AlphaFoldDB" id="A0A8E2EQC1"/>
<evidence type="ECO:0000313" key="11">
    <source>
        <dbReference type="EMBL" id="OCL02941.1"/>
    </source>
</evidence>
<organism evidence="11 12">
    <name type="scientific">Glonium stellatum</name>
    <dbReference type="NCBI Taxonomy" id="574774"/>
    <lineage>
        <taxon>Eukaryota</taxon>
        <taxon>Fungi</taxon>
        <taxon>Dikarya</taxon>
        <taxon>Ascomycota</taxon>
        <taxon>Pezizomycotina</taxon>
        <taxon>Dothideomycetes</taxon>
        <taxon>Pleosporomycetidae</taxon>
        <taxon>Gloniales</taxon>
        <taxon>Gloniaceae</taxon>
        <taxon>Glonium</taxon>
    </lineage>
</organism>
<evidence type="ECO:0000256" key="6">
    <source>
        <dbReference type="ARBA" id="ARBA00022771"/>
    </source>
</evidence>
<feature type="domain" description="RING-type" evidence="10">
    <location>
        <begin position="129"/>
        <end position="352"/>
    </location>
</feature>
<keyword evidence="6" id="KW-0863">Zinc-finger</keyword>
<dbReference type="SUPFAM" id="SSF57850">
    <property type="entry name" value="RING/U-box"/>
    <property type="match status" value="2"/>
</dbReference>
<sequence>MDDPDLEAWTLCWKVNLAFHKAIKKGHWKCIVCRKEQEDSKIIFRSEFGQQAVACSAGHCNDYWFWSNGLAGPCHECDPDLVLNISKRKQKCFVEHCHRILNVNEQVVKDWLGPGPLLEKYLIFLEKYKTFECIICNDELPLRYAPSRSPTTKCNHDPACDPMPCLRKYVETCVKGRGWQNIVCPHPGCESTLNARDVGEWVAPEAFKSYNKQLLLRSLSKEPKFRWCYKECGHGQIHLAGENQPEWRCKKCKALNCFKCQLEGHPGRKCEQHAKLRDYDEANEKQLAQTSKRCPKSGCGLRIRKLRFKSVISDYFLGGCGTRFCWKCKVIFERIREGDYRYQHLAECPAKDGIAGLDIPDPVPRPEPNSRVYREGWDLDPEYIEGNSEVDSEDDSAGRNFN</sequence>
<dbReference type="Gene3D" id="3.30.40.10">
    <property type="entry name" value="Zinc/RING finger domain, C3HC4 (zinc finger)"/>
    <property type="match status" value="1"/>
</dbReference>
<protein>
    <recommendedName>
        <fullName evidence="2">RBR-type E3 ubiquitin transferase</fullName>
        <ecNumber evidence="2">2.3.2.31</ecNumber>
    </recommendedName>
</protein>
<dbReference type="InterPro" id="IPR044066">
    <property type="entry name" value="TRIAD_supradom"/>
</dbReference>
<comment type="catalytic activity">
    <reaction evidence="1">
        <text>[E2 ubiquitin-conjugating enzyme]-S-ubiquitinyl-L-cysteine + [acceptor protein]-L-lysine = [E2 ubiquitin-conjugating enzyme]-L-cysteine + [acceptor protein]-N(6)-ubiquitinyl-L-lysine.</text>
        <dbReference type="EC" id="2.3.2.31"/>
    </reaction>
</comment>
<dbReference type="PROSITE" id="PS51873">
    <property type="entry name" value="TRIAD"/>
    <property type="match status" value="1"/>
</dbReference>
<dbReference type="PANTHER" id="PTHR11685">
    <property type="entry name" value="RBR FAMILY RING FINGER AND IBR DOMAIN-CONTAINING"/>
    <property type="match status" value="1"/>
</dbReference>
<dbReference type="OrthoDB" id="1431934at2759"/>
<evidence type="ECO:0000313" key="12">
    <source>
        <dbReference type="Proteomes" id="UP000250140"/>
    </source>
</evidence>
<name>A0A8E2EQC1_9PEZI</name>
<evidence type="ECO:0000256" key="5">
    <source>
        <dbReference type="ARBA" id="ARBA00022737"/>
    </source>
</evidence>
<dbReference type="GO" id="GO:0016567">
    <property type="term" value="P:protein ubiquitination"/>
    <property type="evidence" value="ECO:0007669"/>
    <property type="project" value="InterPro"/>
</dbReference>
<keyword evidence="8" id="KW-0862">Zinc</keyword>
<feature type="region of interest" description="Disordered" evidence="9">
    <location>
        <begin position="358"/>
        <end position="402"/>
    </location>
</feature>
<evidence type="ECO:0000256" key="3">
    <source>
        <dbReference type="ARBA" id="ARBA00022679"/>
    </source>
</evidence>
<dbReference type="Pfam" id="PF01485">
    <property type="entry name" value="IBR"/>
    <property type="match status" value="1"/>
</dbReference>
<keyword evidence="4" id="KW-0479">Metal-binding</keyword>
<proteinExistence type="predicted"/>
<keyword evidence="12" id="KW-1185">Reference proteome</keyword>
<evidence type="ECO:0000256" key="1">
    <source>
        <dbReference type="ARBA" id="ARBA00001798"/>
    </source>
</evidence>
<dbReference type="EC" id="2.3.2.31" evidence="2"/>
<keyword evidence="7" id="KW-0833">Ubl conjugation pathway</keyword>
<dbReference type="InterPro" id="IPR002867">
    <property type="entry name" value="IBR_dom"/>
</dbReference>
<dbReference type="GO" id="GO:0008270">
    <property type="term" value="F:zinc ion binding"/>
    <property type="evidence" value="ECO:0007669"/>
    <property type="project" value="UniProtKB-KW"/>
</dbReference>
<evidence type="ECO:0000256" key="4">
    <source>
        <dbReference type="ARBA" id="ARBA00022723"/>
    </source>
</evidence>
<dbReference type="EMBL" id="KV750844">
    <property type="protein sequence ID" value="OCL02941.1"/>
    <property type="molecule type" value="Genomic_DNA"/>
</dbReference>
<dbReference type="GO" id="GO:0061630">
    <property type="term" value="F:ubiquitin protein ligase activity"/>
    <property type="evidence" value="ECO:0007669"/>
    <property type="project" value="UniProtKB-EC"/>
</dbReference>
<evidence type="ECO:0000259" key="10">
    <source>
        <dbReference type="PROSITE" id="PS51873"/>
    </source>
</evidence>
<evidence type="ECO:0000256" key="7">
    <source>
        <dbReference type="ARBA" id="ARBA00022786"/>
    </source>
</evidence>
<keyword evidence="3" id="KW-0808">Transferase</keyword>